<dbReference type="Proteomes" id="UP000596742">
    <property type="component" value="Unassembled WGS sequence"/>
</dbReference>
<feature type="compositionally biased region" description="Basic and acidic residues" evidence="1">
    <location>
        <begin position="51"/>
        <end position="60"/>
    </location>
</feature>
<reference evidence="2" key="1">
    <citation type="submission" date="2018-11" db="EMBL/GenBank/DDBJ databases">
        <authorList>
            <person name="Alioto T."/>
            <person name="Alioto T."/>
        </authorList>
    </citation>
    <scope>NUCLEOTIDE SEQUENCE</scope>
</reference>
<feature type="compositionally biased region" description="Polar residues" evidence="1">
    <location>
        <begin position="92"/>
        <end position="102"/>
    </location>
</feature>
<evidence type="ECO:0000256" key="1">
    <source>
        <dbReference type="SAM" id="MobiDB-lite"/>
    </source>
</evidence>
<name>A0A8B6GAT6_MYTGA</name>
<evidence type="ECO:0000313" key="3">
    <source>
        <dbReference type="Proteomes" id="UP000596742"/>
    </source>
</evidence>
<dbReference type="EMBL" id="UYJE01008139">
    <property type="protein sequence ID" value="VDI61367.1"/>
    <property type="molecule type" value="Genomic_DNA"/>
</dbReference>
<gene>
    <name evidence="2" type="ORF">MGAL_10B087374</name>
</gene>
<dbReference type="AlphaFoldDB" id="A0A8B6GAT6"/>
<accession>A0A8B6GAT6</accession>
<proteinExistence type="predicted"/>
<sequence>MLSFYVNVILVEEEEDDVEEEEEITASTNEPAIMRAWPPMSDGKNHPKAKSTVDRDEQAESKVWPPPRAPDYMKTVKDLPSGVRVVRESQEGDQSTSQNTTDKLPVADIIKSGEEEPPSEDSDQNRLKKLLMRKVCSSKNQSVMVYPSVANMMIGLPSLTSMIGLLI</sequence>
<dbReference type="OrthoDB" id="6203887at2759"/>
<comment type="caution">
    <text evidence="2">The sequence shown here is derived from an EMBL/GenBank/DDBJ whole genome shotgun (WGS) entry which is preliminary data.</text>
</comment>
<feature type="region of interest" description="Disordered" evidence="1">
    <location>
        <begin position="16"/>
        <end position="125"/>
    </location>
</feature>
<evidence type="ECO:0000313" key="2">
    <source>
        <dbReference type="EMBL" id="VDI61367.1"/>
    </source>
</evidence>
<protein>
    <submittedName>
        <fullName evidence="2">Uncharacterized protein</fullName>
    </submittedName>
</protein>
<organism evidence="2 3">
    <name type="scientific">Mytilus galloprovincialis</name>
    <name type="common">Mediterranean mussel</name>
    <dbReference type="NCBI Taxonomy" id="29158"/>
    <lineage>
        <taxon>Eukaryota</taxon>
        <taxon>Metazoa</taxon>
        <taxon>Spiralia</taxon>
        <taxon>Lophotrochozoa</taxon>
        <taxon>Mollusca</taxon>
        <taxon>Bivalvia</taxon>
        <taxon>Autobranchia</taxon>
        <taxon>Pteriomorphia</taxon>
        <taxon>Mytilida</taxon>
        <taxon>Mytiloidea</taxon>
        <taxon>Mytilidae</taxon>
        <taxon>Mytilinae</taxon>
        <taxon>Mytilus</taxon>
    </lineage>
</organism>
<keyword evidence="3" id="KW-1185">Reference proteome</keyword>